<name>A0ABS3FY20_9CYAN</name>
<dbReference type="EMBL" id="JAFLQW010000626">
    <property type="protein sequence ID" value="MBO0352038.1"/>
    <property type="molecule type" value="Genomic_DNA"/>
</dbReference>
<dbReference type="PANTHER" id="PTHR43143:SF1">
    <property type="entry name" value="SERINE_THREONINE-PROTEIN PHOSPHATASE CPPED1"/>
    <property type="match status" value="1"/>
</dbReference>
<dbReference type="InterPro" id="IPR051918">
    <property type="entry name" value="STPP_CPPED1"/>
</dbReference>
<protein>
    <submittedName>
        <fullName evidence="3">Metallophosphoesterase</fullName>
    </submittedName>
</protein>
<keyword evidence="1" id="KW-0175">Coiled coil</keyword>
<organism evidence="3 4">
    <name type="scientific">Phormidium pseudopriestleyi FRX01</name>
    <dbReference type="NCBI Taxonomy" id="1759528"/>
    <lineage>
        <taxon>Bacteria</taxon>
        <taxon>Bacillati</taxon>
        <taxon>Cyanobacteriota</taxon>
        <taxon>Cyanophyceae</taxon>
        <taxon>Oscillatoriophycideae</taxon>
        <taxon>Oscillatoriales</taxon>
        <taxon>Oscillatoriaceae</taxon>
        <taxon>Phormidium</taxon>
    </lineage>
</organism>
<dbReference type="PANTHER" id="PTHR43143">
    <property type="entry name" value="METALLOPHOSPHOESTERASE, CALCINEURIN SUPERFAMILY"/>
    <property type="match status" value="1"/>
</dbReference>
<accession>A0ABS3FY20</accession>
<reference evidence="3 4" key="1">
    <citation type="submission" date="2021-03" db="EMBL/GenBank/DDBJ databases">
        <title>Metabolic Capacity of the Antarctic Cyanobacterium Phormidium pseudopriestleyi that Sustains Oxygenic Photosynthesis in the Presence of Hydrogen Sulfide.</title>
        <authorList>
            <person name="Lumian J.E."/>
            <person name="Jungblut A.D."/>
            <person name="Dillon M.L."/>
            <person name="Hawes I."/>
            <person name="Doran P.T."/>
            <person name="Mackey T.J."/>
            <person name="Dick G.J."/>
            <person name="Grettenberger C.L."/>
            <person name="Sumner D.Y."/>
        </authorList>
    </citation>
    <scope>NUCLEOTIDE SEQUENCE [LARGE SCALE GENOMIC DNA]</scope>
    <source>
        <strain evidence="3 4">FRX01</strain>
    </source>
</reference>
<evidence type="ECO:0000259" key="2">
    <source>
        <dbReference type="Pfam" id="PF00149"/>
    </source>
</evidence>
<gene>
    <name evidence="3" type="ORF">J0895_23735</name>
</gene>
<dbReference type="RefSeq" id="WP_207090460.1">
    <property type="nucleotide sequence ID" value="NZ_JAFLQW010000626.1"/>
</dbReference>
<dbReference type="InterPro" id="IPR029052">
    <property type="entry name" value="Metallo-depent_PP-like"/>
</dbReference>
<dbReference type="SUPFAM" id="SSF56300">
    <property type="entry name" value="Metallo-dependent phosphatases"/>
    <property type="match status" value="1"/>
</dbReference>
<dbReference type="InterPro" id="IPR004843">
    <property type="entry name" value="Calcineurin-like_PHP"/>
</dbReference>
<evidence type="ECO:0000313" key="4">
    <source>
        <dbReference type="Proteomes" id="UP000664844"/>
    </source>
</evidence>
<proteinExistence type="predicted"/>
<dbReference type="Gene3D" id="3.60.21.10">
    <property type="match status" value="1"/>
</dbReference>
<evidence type="ECO:0000256" key="1">
    <source>
        <dbReference type="SAM" id="Coils"/>
    </source>
</evidence>
<dbReference type="Proteomes" id="UP000664844">
    <property type="component" value="Unassembled WGS sequence"/>
</dbReference>
<sequence length="521" mass="60626">MKFVSDPATAVKIEKMKTRLRSQHPLLLSKGIDRTRFELDDGNSGDREFSFLVIGDSGSGRHIKNNPQRQIAEQMVQHQDNCRFILHTGDVIYLVGSSEYYPQNFIEPYREFIVGGEHPDRIAYNKMVFKLPILPVPGNHDYYDLPLLYGAIAQAAQPLRHLLRGYFNLDVGWHGSDQGKAYARAFLDYLNDIPDFQLEAHFDRHYTAQTDTGRCLRYQPGEFTRLPNRYYTFRYGGIDFFALDSNTFNEPPPLPDTKEGNKYRKLLEKRRDELERQEVELTARSQQLNPNNPHDAEQLDELETKLEQIGEMKLDIEKQLESDENTVTDIEQLNWFKQRLIHSWNNKEVRGRILYLHHPSYVTEATKWDQGQTLAIRRQLRWVLDQVAEVVGDQTQGRPLLDLVLSGHAHCLEYLQTGDTGHADSHINWLICGGSGYSLRRQREEGSDLRELFPETEEERLVARSKFFLGRKGRGSHKQRPYSFLRVDVLDGSPPKLRLQPLISERSHHQWHDREGEAFMI</sequence>
<evidence type="ECO:0000313" key="3">
    <source>
        <dbReference type="EMBL" id="MBO0352038.1"/>
    </source>
</evidence>
<dbReference type="Pfam" id="PF00149">
    <property type="entry name" value="Metallophos"/>
    <property type="match status" value="1"/>
</dbReference>
<keyword evidence="4" id="KW-1185">Reference proteome</keyword>
<feature type="coiled-coil region" evidence="1">
    <location>
        <begin position="264"/>
        <end position="319"/>
    </location>
</feature>
<feature type="domain" description="Calcineurin-like phosphoesterase" evidence="2">
    <location>
        <begin position="50"/>
        <end position="173"/>
    </location>
</feature>
<comment type="caution">
    <text evidence="3">The sequence shown here is derived from an EMBL/GenBank/DDBJ whole genome shotgun (WGS) entry which is preliminary data.</text>
</comment>